<dbReference type="InterPro" id="IPR023187">
    <property type="entry name" value="Tscrpt_reg_MarR-type_CS"/>
</dbReference>
<dbReference type="InterPro" id="IPR036390">
    <property type="entry name" value="WH_DNA-bd_sf"/>
</dbReference>
<protein>
    <submittedName>
        <fullName evidence="5">MarR family transcriptional regulator</fullName>
    </submittedName>
</protein>
<gene>
    <name evidence="5" type="ORF">IM816_07705</name>
</gene>
<dbReference type="PRINTS" id="PR00598">
    <property type="entry name" value="HTHMARR"/>
</dbReference>
<keyword evidence="3" id="KW-0804">Transcription</keyword>
<dbReference type="Gene3D" id="1.10.10.10">
    <property type="entry name" value="Winged helix-like DNA-binding domain superfamily/Winged helix DNA-binding domain"/>
    <property type="match status" value="1"/>
</dbReference>
<evidence type="ECO:0000256" key="2">
    <source>
        <dbReference type="ARBA" id="ARBA00023125"/>
    </source>
</evidence>
<accession>A0ABY4T4X4</accession>
<feature type="domain" description="HTH marR-type" evidence="4">
    <location>
        <begin position="29"/>
        <end position="163"/>
    </location>
</feature>
<dbReference type="InterPro" id="IPR000835">
    <property type="entry name" value="HTH_MarR-typ"/>
</dbReference>
<keyword evidence="6" id="KW-1185">Reference proteome</keyword>
<dbReference type="SMART" id="SM00347">
    <property type="entry name" value="HTH_MARR"/>
    <property type="match status" value="1"/>
</dbReference>
<reference evidence="5" key="1">
    <citation type="submission" date="2020-10" db="EMBL/GenBank/DDBJ databases">
        <title>Whole-genome sequence of Luteibacter sp. EIF3.</title>
        <authorList>
            <person name="Friedrich I."/>
            <person name="Hertel R."/>
            <person name="Daniel R."/>
        </authorList>
    </citation>
    <scope>NUCLEOTIDE SEQUENCE</scope>
    <source>
        <strain evidence="5">EIF3</strain>
    </source>
</reference>
<dbReference type="PANTHER" id="PTHR33164:SF43">
    <property type="entry name" value="HTH-TYPE TRANSCRIPTIONAL REPRESSOR YETL"/>
    <property type="match status" value="1"/>
</dbReference>
<name>A0ABY4T4X4_9GAMM</name>
<keyword evidence="1" id="KW-0805">Transcription regulation</keyword>
<keyword evidence="2" id="KW-0238">DNA-binding</keyword>
<sequence>MSSLKPCVDALYEGIGRVTKRIPAMPKSEVCLVRLLMLTAGALLRAFESKLKPHGLNDSDFRTLMMLYSSEDGSATPGELCVLAEQKPTNMTRIANVLAKRGLISRSHATHDRRQVLMTITPEGRRFVTKLLPPMFPPLVDSFACFSTAERKTFERLLKKLALHIDPAVDTDASP</sequence>
<dbReference type="PROSITE" id="PS01117">
    <property type="entry name" value="HTH_MARR_1"/>
    <property type="match status" value="1"/>
</dbReference>
<dbReference type="EMBL" id="CP063231">
    <property type="protein sequence ID" value="URL59958.1"/>
    <property type="molecule type" value="Genomic_DNA"/>
</dbReference>
<dbReference type="PROSITE" id="PS50995">
    <property type="entry name" value="HTH_MARR_2"/>
    <property type="match status" value="1"/>
</dbReference>
<evidence type="ECO:0000259" key="4">
    <source>
        <dbReference type="PROSITE" id="PS50995"/>
    </source>
</evidence>
<proteinExistence type="predicted"/>
<dbReference type="Pfam" id="PF12802">
    <property type="entry name" value="MarR_2"/>
    <property type="match status" value="1"/>
</dbReference>
<dbReference type="PANTHER" id="PTHR33164">
    <property type="entry name" value="TRANSCRIPTIONAL REGULATOR, MARR FAMILY"/>
    <property type="match status" value="1"/>
</dbReference>
<organism evidence="5 6">
    <name type="scientific">Luteibacter flocculans</name>
    <dbReference type="NCBI Taxonomy" id="2780091"/>
    <lineage>
        <taxon>Bacteria</taxon>
        <taxon>Pseudomonadati</taxon>
        <taxon>Pseudomonadota</taxon>
        <taxon>Gammaproteobacteria</taxon>
        <taxon>Lysobacterales</taxon>
        <taxon>Rhodanobacteraceae</taxon>
        <taxon>Luteibacter</taxon>
    </lineage>
</organism>
<dbReference type="InterPro" id="IPR036388">
    <property type="entry name" value="WH-like_DNA-bd_sf"/>
</dbReference>
<evidence type="ECO:0000313" key="6">
    <source>
        <dbReference type="Proteomes" id="UP001056681"/>
    </source>
</evidence>
<dbReference type="SUPFAM" id="SSF46785">
    <property type="entry name" value="Winged helix' DNA-binding domain"/>
    <property type="match status" value="1"/>
</dbReference>
<dbReference type="RefSeq" id="WP_250340427.1">
    <property type="nucleotide sequence ID" value="NZ_CP063231.1"/>
</dbReference>
<dbReference type="Proteomes" id="UP001056681">
    <property type="component" value="Chromosome"/>
</dbReference>
<dbReference type="InterPro" id="IPR039422">
    <property type="entry name" value="MarR/SlyA-like"/>
</dbReference>
<evidence type="ECO:0000256" key="3">
    <source>
        <dbReference type="ARBA" id="ARBA00023163"/>
    </source>
</evidence>
<evidence type="ECO:0000313" key="5">
    <source>
        <dbReference type="EMBL" id="URL59958.1"/>
    </source>
</evidence>
<evidence type="ECO:0000256" key="1">
    <source>
        <dbReference type="ARBA" id="ARBA00023015"/>
    </source>
</evidence>